<evidence type="ECO:0000256" key="3">
    <source>
        <dbReference type="ARBA" id="ARBA00007739"/>
    </source>
</evidence>
<evidence type="ECO:0000256" key="13">
    <source>
        <dbReference type="ARBA" id="ARBA00023268"/>
    </source>
</evidence>
<protein>
    <submittedName>
        <fullName evidence="20">Penicillin-binding protein, 1A family</fullName>
    </submittedName>
</protein>
<keyword evidence="8" id="KW-0808">Transferase</keyword>
<evidence type="ECO:0000256" key="2">
    <source>
        <dbReference type="ARBA" id="ARBA00007090"/>
    </source>
</evidence>
<evidence type="ECO:0000256" key="4">
    <source>
        <dbReference type="ARBA" id="ARBA00022475"/>
    </source>
</evidence>
<dbReference type="GO" id="GO:0009252">
    <property type="term" value="P:peptidoglycan biosynthetic process"/>
    <property type="evidence" value="ECO:0007669"/>
    <property type="project" value="UniProtKB-KW"/>
</dbReference>
<dbReference type="GO" id="GO:0030288">
    <property type="term" value="C:outer membrane-bounded periplasmic space"/>
    <property type="evidence" value="ECO:0007669"/>
    <property type="project" value="TreeGrafter"/>
</dbReference>
<dbReference type="GO" id="GO:0008955">
    <property type="term" value="F:peptidoglycan glycosyltransferase activity"/>
    <property type="evidence" value="ECO:0007669"/>
    <property type="project" value="UniProtKB-EC"/>
</dbReference>
<dbReference type="EMBL" id="FNPI01000013">
    <property type="protein sequence ID" value="SDZ44496.1"/>
    <property type="molecule type" value="Genomic_DNA"/>
</dbReference>
<dbReference type="Proteomes" id="UP000198935">
    <property type="component" value="Unassembled WGS sequence"/>
</dbReference>
<keyword evidence="6" id="KW-0645">Protease</keyword>
<evidence type="ECO:0000259" key="18">
    <source>
        <dbReference type="Pfam" id="PF00905"/>
    </source>
</evidence>
<comment type="similarity">
    <text evidence="3">In the N-terminal section; belongs to the glycosyltransferase 51 family.</text>
</comment>
<sequence>MEITTRRAYRKRKRIWKRIIRAFVLFGIIALGCIGAVIAYAYQMEPPSLSVAETTVIYSADGEVIGEFYDGQYRHWIPLEQMGDAIVEATLAVEDRRFYEHYGFDFFRIGGAVITNLKTNSMAQGASTITQQYARNLFLNHEKTWSRKWNEAFFAMRLELHYSKHDILEGYLNTIYYGHGAYGIEAAANIYFQKNAEDLTKAEAALLAGIPKGPSYYSPFVDMENAKQRQEVVLQTMEDAGYITSSERAVLADEPLHFSQDDKVEAKKTAPYFQDTVMEWLEEELKIDRDILETGGLEIHTTLDSRLQQIADKWIAEQITPDNELQAAFVAMNPQTGEVKAMIGGTNYEESPFNRATKARRQPGSTMKPFLYYAALEQGLRPNSMLKSEETTFLYDNGSKEYEPKNFGGYYADDYITMLEALAVSDNIYAMKTHFLLGFDKLVETAKRFGIESPLSAVPALALGASDVGILEMTNSYSAFANGGYQVTPHFVSKIIDRDGKILFEADFEKTPAVDPGLTAVMTDIMKAMFEPELNEESYTVVTGGSVADYFDRPVAGKSGSTPYDSWMIGFTPQLLTGVWAGFDQDKTLDRVDNQHSKIIWARFMEEALQDELKLEFPVPDNVVEVVINPYNGKLATEDCTVKRPTLFIEGTEPTEYCTVHPEGASEEDWDPLQMPEEEKKEKWMDRIFDWFS</sequence>
<dbReference type="InterPro" id="IPR012338">
    <property type="entry name" value="Beta-lactam/transpept-like"/>
</dbReference>
<keyword evidence="11" id="KW-0573">Peptidoglycan synthesis</keyword>
<evidence type="ECO:0000256" key="12">
    <source>
        <dbReference type="ARBA" id="ARBA00023136"/>
    </source>
</evidence>
<dbReference type="Gene3D" id="1.10.3810.10">
    <property type="entry name" value="Biosynthetic peptidoglycan transglycosylase-like"/>
    <property type="match status" value="1"/>
</dbReference>
<accession>A0A1H3T2J7</accession>
<dbReference type="GO" id="GO:0009002">
    <property type="term" value="F:serine-type D-Ala-D-Ala carboxypeptidase activity"/>
    <property type="evidence" value="ECO:0007669"/>
    <property type="project" value="UniProtKB-EC"/>
</dbReference>
<dbReference type="GO" id="GO:0008658">
    <property type="term" value="F:penicillin binding"/>
    <property type="evidence" value="ECO:0007669"/>
    <property type="project" value="InterPro"/>
</dbReference>
<comment type="similarity">
    <text evidence="2">In the C-terminal section; belongs to the transpeptidase family.</text>
</comment>
<dbReference type="FunFam" id="1.10.3810.10:FF:000001">
    <property type="entry name" value="Penicillin-binding protein 1A"/>
    <property type="match status" value="1"/>
</dbReference>
<dbReference type="AlphaFoldDB" id="A0A1H3T2J7"/>
<keyword evidence="12 17" id="KW-0472">Membrane</keyword>
<dbReference type="OrthoDB" id="9766909at2"/>
<evidence type="ECO:0000256" key="9">
    <source>
        <dbReference type="ARBA" id="ARBA00022801"/>
    </source>
</evidence>
<dbReference type="GO" id="GO:0005886">
    <property type="term" value="C:plasma membrane"/>
    <property type="evidence" value="ECO:0007669"/>
    <property type="project" value="UniProtKB-SubCell"/>
</dbReference>
<dbReference type="InterPro" id="IPR050396">
    <property type="entry name" value="Glycosyltr_51/Transpeptidase"/>
</dbReference>
<dbReference type="InterPro" id="IPR036950">
    <property type="entry name" value="PBP_transglycosylase"/>
</dbReference>
<dbReference type="PROSITE" id="PS51257">
    <property type="entry name" value="PROKAR_LIPOPROTEIN"/>
    <property type="match status" value="1"/>
</dbReference>
<comment type="catalytic activity">
    <reaction evidence="15">
        <text>Preferential cleavage: (Ac)2-L-Lys-D-Ala-|-D-Ala. Also transpeptidation of peptidyl-alanyl moieties that are N-acyl substituents of D-alanine.</text>
        <dbReference type="EC" id="3.4.16.4"/>
    </reaction>
</comment>
<keyword evidence="17" id="KW-0812">Transmembrane</keyword>
<evidence type="ECO:0000256" key="7">
    <source>
        <dbReference type="ARBA" id="ARBA00022676"/>
    </source>
</evidence>
<evidence type="ECO:0000259" key="19">
    <source>
        <dbReference type="Pfam" id="PF00912"/>
    </source>
</evidence>
<keyword evidence="10" id="KW-0133">Cell shape</keyword>
<dbReference type="NCBIfam" id="TIGR02074">
    <property type="entry name" value="PBP_1a_fam"/>
    <property type="match status" value="1"/>
</dbReference>
<dbReference type="GO" id="GO:0071555">
    <property type="term" value="P:cell wall organization"/>
    <property type="evidence" value="ECO:0007669"/>
    <property type="project" value="UniProtKB-KW"/>
</dbReference>
<evidence type="ECO:0000256" key="17">
    <source>
        <dbReference type="SAM" id="Phobius"/>
    </source>
</evidence>
<keyword evidence="17" id="KW-1133">Transmembrane helix</keyword>
<dbReference type="InterPro" id="IPR001264">
    <property type="entry name" value="Glyco_trans_51"/>
</dbReference>
<dbReference type="Gene3D" id="3.40.710.10">
    <property type="entry name" value="DD-peptidase/beta-lactamase superfamily"/>
    <property type="match status" value="1"/>
</dbReference>
<comment type="catalytic activity">
    <reaction evidence="16">
        <text>[GlcNAc-(1-&gt;4)-Mur2Ac(oyl-L-Ala-gamma-D-Glu-L-Lys-D-Ala-D-Ala)](n)-di-trans,octa-cis-undecaprenyl diphosphate + beta-D-GlcNAc-(1-&gt;4)-Mur2Ac(oyl-L-Ala-gamma-D-Glu-L-Lys-D-Ala-D-Ala)-di-trans,octa-cis-undecaprenyl diphosphate = [GlcNAc-(1-&gt;4)-Mur2Ac(oyl-L-Ala-gamma-D-Glu-L-Lys-D-Ala-D-Ala)](n+1)-di-trans,octa-cis-undecaprenyl diphosphate + di-trans,octa-cis-undecaprenyl diphosphate + H(+)</text>
        <dbReference type="Rhea" id="RHEA:23708"/>
        <dbReference type="Rhea" id="RHEA-COMP:9602"/>
        <dbReference type="Rhea" id="RHEA-COMP:9603"/>
        <dbReference type="ChEBI" id="CHEBI:15378"/>
        <dbReference type="ChEBI" id="CHEBI:58405"/>
        <dbReference type="ChEBI" id="CHEBI:60033"/>
        <dbReference type="ChEBI" id="CHEBI:78435"/>
        <dbReference type="EC" id="2.4.99.28"/>
    </reaction>
</comment>
<dbReference type="STRING" id="1503961.SAMN05421736_1135"/>
<keyword evidence="5" id="KW-0121">Carboxypeptidase</keyword>
<keyword evidence="14" id="KW-0961">Cell wall biogenesis/degradation</keyword>
<gene>
    <name evidence="20" type="ORF">SAMN05421736_1135</name>
</gene>
<name>A0A1H3T2J7_9BACI</name>
<dbReference type="PANTHER" id="PTHR32282">
    <property type="entry name" value="BINDING PROTEIN TRANSPEPTIDASE, PUTATIVE-RELATED"/>
    <property type="match status" value="1"/>
</dbReference>
<dbReference type="SUPFAM" id="SSF53955">
    <property type="entry name" value="Lysozyme-like"/>
    <property type="match status" value="1"/>
</dbReference>
<dbReference type="GO" id="GO:0006508">
    <property type="term" value="P:proteolysis"/>
    <property type="evidence" value="ECO:0007669"/>
    <property type="project" value="UniProtKB-KW"/>
</dbReference>
<dbReference type="GO" id="GO:0008360">
    <property type="term" value="P:regulation of cell shape"/>
    <property type="evidence" value="ECO:0007669"/>
    <property type="project" value="UniProtKB-KW"/>
</dbReference>
<feature type="transmembrane region" description="Helical" evidence="17">
    <location>
        <begin position="20"/>
        <end position="42"/>
    </location>
</feature>
<dbReference type="InterPro" id="IPR001460">
    <property type="entry name" value="PCN-bd_Tpept"/>
</dbReference>
<evidence type="ECO:0000256" key="1">
    <source>
        <dbReference type="ARBA" id="ARBA00004236"/>
    </source>
</evidence>
<feature type="domain" description="Penicillin-binding protein transpeptidase" evidence="18">
    <location>
        <begin position="328"/>
        <end position="573"/>
    </location>
</feature>
<feature type="domain" description="Glycosyl transferase family 51" evidence="19">
    <location>
        <begin position="61"/>
        <end position="237"/>
    </location>
</feature>
<dbReference type="PANTHER" id="PTHR32282:SF11">
    <property type="entry name" value="PENICILLIN-BINDING PROTEIN 1B"/>
    <property type="match status" value="1"/>
</dbReference>
<keyword evidence="13" id="KW-0511">Multifunctional enzyme</keyword>
<evidence type="ECO:0000313" key="21">
    <source>
        <dbReference type="Proteomes" id="UP000198935"/>
    </source>
</evidence>
<reference evidence="21" key="1">
    <citation type="submission" date="2016-10" db="EMBL/GenBank/DDBJ databases">
        <authorList>
            <person name="Varghese N."/>
            <person name="Submissions S."/>
        </authorList>
    </citation>
    <scope>NUCLEOTIDE SEQUENCE [LARGE SCALE GENOMIC DNA]</scope>
    <source>
        <strain evidence="21">SP</strain>
    </source>
</reference>
<evidence type="ECO:0000256" key="10">
    <source>
        <dbReference type="ARBA" id="ARBA00022960"/>
    </source>
</evidence>
<evidence type="ECO:0000313" key="20">
    <source>
        <dbReference type="EMBL" id="SDZ44496.1"/>
    </source>
</evidence>
<evidence type="ECO:0000256" key="5">
    <source>
        <dbReference type="ARBA" id="ARBA00022645"/>
    </source>
</evidence>
<dbReference type="InterPro" id="IPR023346">
    <property type="entry name" value="Lysozyme-like_dom_sf"/>
</dbReference>
<evidence type="ECO:0000256" key="11">
    <source>
        <dbReference type="ARBA" id="ARBA00022984"/>
    </source>
</evidence>
<evidence type="ECO:0000256" key="8">
    <source>
        <dbReference type="ARBA" id="ARBA00022679"/>
    </source>
</evidence>
<dbReference type="Pfam" id="PF00905">
    <property type="entry name" value="Transpeptidase"/>
    <property type="match status" value="1"/>
</dbReference>
<evidence type="ECO:0000256" key="15">
    <source>
        <dbReference type="ARBA" id="ARBA00034000"/>
    </source>
</evidence>
<comment type="subcellular location">
    <subcellularLocation>
        <location evidence="1">Cell membrane</location>
    </subcellularLocation>
</comment>
<proteinExistence type="inferred from homology"/>
<dbReference type="SUPFAM" id="SSF56601">
    <property type="entry name" value="beta-lactamase/transpeptidase-like"/>
    <property type="match status" value="1"/>
</dbReference>
<keyword evidence="7" id="KW-0328">Glycosyltransferase</keyword>
<evidence type="ECO:0000256" key="6">
    <source>
        <dbReference type="ARBA" id="ARBA00022670"/>
    </source>
</evidence>
<evidence type="ECO:0000256" key="14">
    <source>
        <dbReference type="ARBA" id="ARBA00023316"/>
    </source>
</evidence>
<dbReference type="Pfam" id="PF00912">
    <property type="entry name" value="Transgly"/>
    <property type="match status" value="1"/>
</dbReference>
<keyword evidence="4" id="KW-1003">Cell membrane</keyword>
<keyword evidence="9" id="KW-0378">Hydrolase</keyword>
<evidence type="ECO:0000256" key="16">
    <source>
        <dbReference type="ARBA" id="ARBA00049902"/>
    </source>
</evidence>
<keyword evidence="21" id="KW-1185">Reference proteome</keyword>
<organism evidence="20 21">
    <name type="scientific">Evansella caseinilytica</name>
    <dbReference type="NCBI Taxonomy" id="1503961"/>
    <lineage>
        <taxon>Bacteria</taxon>
        <taxon>Bacillati</taxon>
        <taxon>Bacillota</taxon>
        <taxon>Bacilli</taxon>
        <taxon>Bacillales</taxon>
        <taxon>Bacillaceae</taxon>
        <taxon>Evansella</taxon>
    </lineage>
</organism>